<evidence type="ECO:0008006" key="3">
    <source>
        <dbReference type="Google" id="ProtNLM"/>
    </source>
</evidence>
<sequence length="129" mass="14234">MPVDITYLSDGGVYLYGSGCLTYSDIVDANNVLYATPDKIKGLAYQLCDYSDVTEVNLTSKEIEKLALQDSKAAMLNPAMLIAVVGNQDLVYGLLRMWEAYATSPSFETNAFRTVEDAKTWISEKANLE</sequence>
<dbReference type="AlphaFoldDB" id="A0A1M7YLL7"/>
<dbReference type="Proteomes" id="UP000184603">
    <property type="component" value="Unassembled WGS sequence"/>
</dbReference>
<dbReference type="EMBL" id="FRFE01000058">
    <property type="protein sequence ID" value="SHO53501.1"/>
    <property type="molecule type" value="Genomic_DNA"/>
</dbReference>
<dbReference type="OrthoDB" id="5295824at2"/>
<gene>
    <name evidence="1" type="ORF">SAMN02745220_05167</name>
</gene>
<evidence type="ECO:0000313" key="2">
    <source>
        <dbReference type="Proteomes" id="UP000184603"/>
    </source>
</evidence>
<keyword evidence="2" id="KW-1185">Reference proteome</keyword>
<evidence type="ECO:0000313" key="1">
    <source>
        <dbReference type="EMBL" id="SHO53501.1"/>
    </source>
</evidence>
<proteinExistence type="predicted"/>
<dbReference type="STRING" id="1121416.SAMN02745220_05167"/>
<organism evidence="1 2">
    <name type="scientific">Desulfopila aestuarii DSM 18488</name>
    <dbReference type="NCBI Taxonomy" id="1121416"/>
    <lineage>
        <taxon>Bacteria</taxon>
        <taxon>Pseudomonadati</taxon>
        <taxon>Thermodesulfobacteriota</taxon>
        <taxon>Desulfobulbia</taxon>
        <taxon>Desulfobulbales</taxon>
        <taxon>Desulfocapsaceae</taxon>
        <taxon>Desulfopila</taxon>
    </lineage>
</organism>
<dbReference type="RefSeq" id="WP_073617085.1">
    <property type="nucleotide sequence ID" value="NZ_FRFE01000058.1"/>
</dbReference>
<protein>
    <recommendedName>
        <fullName evidence="3">SpoIIAA-like</fullName>
    </recommendedName>
</protein>
<name>A0A1M7YLL7_9BACT</name>
<reference evidence="1 2" key="1">
    <citation type="submission" date="2016-12" db="EMBL/GenBank/DDBJ databases">
        <authorList>
            <person name="Song W.-J."/>
            <person name="Kurnit D.M."/>
        </authorList>
    </citation>
    <scope>NUCLEOTIDE SEQUENCE [LARGE SCALE GENOMIC DNA]</scope>
    <source>
        <strain evidence="1 2">DSM 18488</strain>
    </source>
</reference>
<accession>A0A1M7YLL7</accession>